<dbReference type="RefSeq" id="WP_113659740.1">
    <property type="nucleotide sequence ID" value="NZ_KZ845671.1"/>
</dbReference>
<dbReference type="EMBL" id="QJKK01000009">
    <property type="protein sequence ID" value="RAL22497.1"/>
    <property type="molecule type" value="Genomic_DNA"/>
</dbReference>
<dbReference type="Proteomes" id="UP000251213">
    <property type="component" value="Unassembled WGS sequence"/>
</dbReference>
<keyword evidence="3" id="KW-1185">Reference proteome</keyword>
<dbReference type="AlphaFoldDB" id="A0A364K267"/>
<feature type="signal peptide" evidence="1">
    <location>
        <begin position="1"/>
        <end position="21"/>
    </location>
</feature>
<reference evidence="2 3" key="2">
    <citation type="submission" date="2018-06" db="EMBL/GenBank/DDBJ databases">
        <authorList>
            <person name="Zhirakovskaya E."/>
        </authorList>
    </citation>
    <scope>NUCLEOTIDE SEQUENCE [LARGE SCALE GENOMIC DNA]</scope>
    <source>
        <strain evidence="2 3">FBKL4.011</strain>
    </source>
</reference>
<evidence type="ECO:0000313" key="2">
    <source>
        <dbReference type="EMBL" id="RAL22497.1"/>
    </source>
</evidence>
<dbReference type="PROSITE" id="PS51257">
    <property type="entry name" value="PROKAR_LIPOPROTEIN"/>
    <property type="match status" value="1"/>
</dbReference>
<reference evidence="2 3" key="1">
    <citation type="submission" date="2018-06" db="EMBL/GenBank/DDBJ databases">
        <title>Thermoflavimicrobium daqus sp. nov., a thermophilic microbe isolated from Moutai-flavour Daqu.</title>
        <authorList>
            <person name="Wang X."/>
            <person name="Zhou H."/>
        </authorList>
    </citation>
    <scope>NUCLEOTIDE SEQUENCE [LARGE SCALE GENOMIC DNA]</scope>
    <source>
        <strain evidence="2 3">FBKL4.011</strain>
    </source>
</reference>
<comment type="caution">
    <text evidence="2">The sequence shown here is derived from an EMBL/GenBank/DDBJ whole genome shotgun (WGS) entry which is preliminary data.</text>
</comment>
<organism evidence="2 3">
    <name type="scientific">Thermoflavimicrobium daqui</name>
    <dbReference type="NCBI Taxonomy" id="2137476"/>
    <lineage>
        <taxon>Bacteria</taxon>
        <taxon>Bacillati</taxon>
        <taxon>Bacillota</taxon>
        <taxon>Bacilli</taxon>
        <taxon>Bacillales</taxon>
        <taxon>Thermoactinomycetaceae</taxon>
        <taxon>Thermoflavimicrobium</taxon>
    </lineage>
</organism>
<dbReference type="SUPFAM" id="SSF140423">
    <property type="entry name" value="MW0975(SA0943)-like"/>
    <property type="match status" value="1"/>
</dbReference>
<evidence type="ECO:0000256" key="1">
    <source>
        <dbReference type="SAM" id="SignalP"/>
    </source>
</evidence>
<dbReference type="Gene3D" id="1.20.120.570">
    <property type="entry name" value="YkyA-like"/>
    <property type="match status" value="1"/>
</dbReference>
<sequence length="211" mass="24922">MKRIWIIMFSMIFLLSGCSSGPDEKEKLRNILDMAVEKFDKLVDIERKINEPYKQIKSDTAFSIDKKITMDQAKKYADGLQKSKQELPNLLNGIKEVERYMPLAKNQIDLFSDEEEKRLANDFYDSFSKTLKVYYDYVKAFEDVIKSDKDYYQALADGSKPPKDNYKDLYDRLDRLNKELKIQDGKERQAWKDLNKKVYNRTITELPNINP</sequence>
<name>A0A364K267_9BACL</name>
<dbReference type="InterPro" id="IPR036785">
    <property type="entry name" value="YkyA-like_sf"/>
</dbReference>
<accession>A0A364K267</accession>
<keyword evidence="1" id="KW-0732">Signal</keyword>
<evidence type="ECO:0008006" key="4">
    <source>
        <dbReference type="Google" id="ProtNLM"/>
    </source>
</evidence>
<feature type="chain" id="PRO_5038500568" description="Lipoprotein" evidence="1">
    <location>
        <begin position="22"/>
        <end position="211"/>
    </location>
</feature>
<dbReference type="OrthoDB" id="2576511at2"/>
<protein>
    <recommendedName>
        <fullName evidence="4">Lipoprotein</fullName>
    </recommendedName>
</protein>
<proteinExistence type="predicted"/>
<evidence type="ECO:0000313" key="3">
    <source>
        <dbReference type="Proteomes" id="UP000251213"/>
    </source>
</evidence>
<gene>
    <name evidence="2" type="ORF">DL897_13785</name>
</gene>